<reference evidence="5 6" key="1">
    <citation type="submission" date="2015-05" db="EMBL/GenBank/DDBJ databases">
        <title>Genome sequencing and analysis of members of genus Stenotrophomonas.</title>
        <authorList>
            <person name="Patil P.P."/>
            <person name="Midha S."/>
            <person name="Patil P.B."/>
        </authorList>
    </citation>
    <scope>NUCLEOTIDE SEQUENCE [LARGE SCALE GENOMIC DNA]</scope>
    <source>
        <strain evidence="5 6">DSM 17805</strain>
    </source>
</reference>
<evidence type="ECO:0000256" key="2">
    <source>
        <dbReference type="ARBA" id="ARBA00022679"/>
    </source>
</evidence>
<dbReference type="SUPFAM" id="SSF53383">
    <property type="entry name" value="PLP-dependent transferases"/>
    <property type="match status" value="1"/>
</dbReference>
<accession>A0A0R0BXH6</accession>
<dbReference type="Pfam" id="PF00155">
    <property type="entry name" value="Aminotran_1_2"/>
    <property type="match status" value="1"/>
</dbReference>
<protein>
    <recommendedName>
        <fullName evidence="4">Aminotransferase class I/classII large domain-containing protein</fullName>
    </recommendedName>
</protein>
<dbReference type="Proteomes" id="UP000051254">
    <property type="component" value="Unassembled WGS sequence"/>
</dbReference>
<dbReference type="InterPro" id="IPR015422">
    <property type="entry name" value="PyrdxlP-dep_Trfase_small"/>
</dbReference>
<dbReference type="InterPro" id="IPR004839">
    <property type="entry name" value="Aminotransferase_I/II_large"/>
</dbReference>
<gene>
    <name evidence="5" type="ORF">ABB25_09495</name>
</gene>
<dbReference type="STRING" id="266128.ABB25_09495"/>
<dbReference type="RefSeq" id="WP_057666193.1">
    <property type="nucleotide sequence ID" value="NZ_LDJH01000014.1"/>
</dbReference>
<evidence type="ECO:0000256" key="1">
    <source>
        <dbReference type="ARBA" id="ARBA00001933"/>
    </source>
</evidence>
<evidence type="ECO:0000313" key="5">
    <source>
        <dbReference type="EMBL" id="KRG57592.1"/>
    </source>
</evidence>
<dbReference type="Gene3D" id="3.40.640.10">
    <property type="entry name" value="Type I PLP-dependent aspartate aminotransferase-like (Major domain)"/>
    <property type="match status" value="1"/>
</dbReference>
<dbReference type="PATRIC" id="fig|266128.3.peg.767"/>
<organism evidence="5 6">
    <name type="scientific">Stenotrophomonas koreensis</name>
    <dbReference type="NCBI Taxonomy" id="266128"/>
    <lineage>
        <taxon>Bacteria</taxon>
        <taxon>Pseudomonadati</taxon>
        <taxon>Pseudomonadota</taxon>
        <taxon>Gammaproteobacteria</taxon>
        <taxon>Lysobacterales</taxon>
        <taxon>Lysobacteraceae</taxon>
        <taxon>Stenotrophomonas</taxon>
    </lineage>
</organism>
<name>A0A0R0BXH6_9GAMM</name>
<dbReference type="InterPro" id="IPR015421">
    <property type="entry name" value="PyrdxlP-dep_Trfase_major"/>
</dbReference>
<evidence type="ECO:0000313" key="6">
    <source>
        <dbReference type="Proteomes" id="UP000051254"/>
    </source>
</evidence>
<evidence type="ECO:0000256" key="3">
    <source>
        <dbReference type="ARBA" id="ARBA00022898"/>
    </source>
</evidence>
<dbReference type="OrthoDB" id="9807157at2"/>
<feature type="domain" description="Aminotransferase class I/classII large" evidence="4">
    <location>
        <begin position="30"/>
        <end position="363"/>
    </location>
</feature>
<dbReference type="PANTHER" id="PTHR13693">
    <property type="entry name" value="CLASS II AMINOTRANSFERASE/8-AMINO-7-OXONONANOATE SYNTHASE"/>
    <property type="match status" value="1"/>
</dbReference>
<sequence>MSRPTLSQRLQQLPSTRLPVEPLQTQAMPVLDFASPDYLGLARHFQVLGALQDWAARQGMQADGHSREHTQLEAGLADWLGFPAARSYQSLAQARLAVQQALLTEEEDLCLHDHLNNPALIQATHLTGSRLRHYPHRDAEGAAWQLRQAPRGLALLVSEGLFQADGQLAPLRTLALVAQRHQAHLLVDDVHAIGVCGEQGGGSLEATGLAATAVTALVISLEHALGLQGAVVLAGKPLIEQLERLGMLHQHPRPPTAIAAAAQVSLKLARRDGWRRQRVLELAQQLQQRLASLGINAAPSPGPLLCLEVLGEASHWQAALARRGLRVIASPDNRDPDTPMTRLRLQLSALHDSAQLDPLAESIARLNDSARLNVPLLQPQEV</sequence>
<keyword evidence="2" id="KW-0808">Transferase</keyword>
<keyword evidence="3" id="KW-0663">Pyridoxal phosphate</keyword>
<evidence type="ECO:0000259" key="4">
    <source>
        <dbReference type="Pfam" id="PF00155"/>
    </source>
</evidence>
<dbReference type="GO" id="GO:0030170">
    <property type="term" value="F:pyridoxal phosphate binding"/>
    <property type="evidence" value="ECO:0007669"/>
    <property type="project" value="InterPro"/>
</dbReference>
<dbReference type="GO" id="GO:0009102">
    <property type="term" value="P:biotin biosynthetic process"/>
    <property type="evidence" value="ECO:0007669"/>
    <property type="project" value="TreeGrafter"/>
</dbReference>
<proteinExistence type="predicted"/>
<dbReference type="Gene3D" id="3.90.1150.10">
    <property type="entry name" value="Aspartate Aminotransferase, domain 1"/>
    <property type="match status" value="1"/>
</dbReference>
<dbReference type="AlphaFoldDB" id="A0A0R0BXH6"/>
<keyword evidence="6" id="KW-1185">Reference proteome</keyword>
<comment type="caution">
    <text evidence="5">The sequence shown here is derived from an EMBL/GenBank/DDBJ whole genome shotgun (WGS) entry which is preliminary data.</text>
</comment>
<dbReference type="PANTHER" id="PTHR13693:SF100">
    <property type="entry name" value="8-AMINO-7-OXONONANOATE SYNTHASE"/>
    <property type="match status" value="1"/>
</dbReference>
<dbReference type="InterPro" id="IPR015424">
    <property type="entry name" value="PyrdxlP-dep_Trfase"/>
</dbReference>
<dbReference type="GO" id="GO:0008710">
    <property type="term" value="F:8-amino-7-oxononanoate synthase activity"/>
    <property type="evidence" value="ECO:0007669"/>
    <property type="project" value="TreeGrafter"/>
</dbReference>
<dbReference type="EMBL" id="LDJH01000014">
    <property type="protein sequence ID" value="KRG57592.1"/>
    <property type="molecule type" value="Genomic_DNA"/>
</dbReference>
<comment type="cofactor">
    <cofactor evidence="1">
        <name>pyridoxal 5'-phosphate</name>
        <dbReference type="ChEBI" id="CHEBI:597326"/>
    </cofactor>
</comment>
<dbReference type="InterPro" id="IPR050087">
    <property type="entry name" value="AON_synthase_class-II"/>
</dbReference>